<evidence type="ECO:0000313" key="1">
    <source>
        <dbReference type="EMBL" id="KAH8697704.1"/>
    </source>
</evidence>
<evidence type="ECO:0000313" key="2">
    <source>
        <dbReference type="Proteomes" id="UP001201262"/>
    </source>
</evidence>
<reference evidence="1" key="1">
    <citation type="submission" date="2021-12" db="EMBL/GenBank/DDBJ databases">
        <title>Convergent genome expansion in fungi linked to evolution of root-endophyte symbiosis.</title>
        <authorList>
            <consortium name="DOE Joint Genome Institute"/>
            <person name="Ke Y.-H."/>
            <person name="Bonito G."/>
            <person name="Liao H.-L."/>
            <person name="Looney B."/>
            <person name="Rojas-Flechas A."/>
            <person name="Nash J."/>
            <person name="Hameed K."/>
            <person name="Schadt C."/>
            <person name="Martin F."/>
            <person name="Crous P.W."/>
            <person name="Miettinen O."/>
            <person name="Magnuson J.K."/>
            <person name="Labbe J."/>
            <person name="Jacobson D."/>
            <person name="Doktycz M.J."/>
            <person name="Veneault-Fourrey C."/>
            <person name="Kuo A."/>
            <person name="Mondo S."/>
            <person name="Calhoun S."/>
            <person name="Riley R."/>
            <person name="Ohm R."/>
            <person name="LaButti K."/>
            <person name="Andreopoulos B."/>
            <person name="Pangilinan J."/>
            <person name="Nolan M."/>
            <person name="Tritt A."/>
            <person name="Clum A."/>
            <person name="Lipzen A."/>
            <person name="Daum C."/>
            <person name="Barry K."/>
            <person name="Grigoriev I.V."/>
            <person name="Vilgalys R."/>
        </authorList>
    </citation>
    <scope>NUCLEOTIDE SEQUENCE</scope>
    <source>
        <strain evidence="1">PMI_201</strain>
    </source>
</reference>
<dbReference type="PANTHER" id="PTHR38115">
    <property type="entry name" value="LIPOCALIN-LIKE DOMAIN-CONTAINING PROTEIN"/>
    <property type="match status" value="1"/>
</dbReference>
<dbReference type="EMBL" id="JAJTJA010000006">
    <property type="protein sequence ID" value="KAH8697704.1"/>
    <property type="molecule type" value="Genomic_DNA"/>
</dbReference>
<dbReference type="AlphaFoldDB" id="A0AAD4KWQ2"/>
<comment type="caution">
    <text evidence="1">The sequence shown here is derived from an EMBL/GenBank/DDBJ whole genome shotgun (WGS) entry which is preliminary data.</text>
</comment>
<name>A0AAD4KWQ2_9EURO</name>
<keyword evidence="2" id="KW-1185">Reference proteome</keyword>
<dbReference type="PANTHER" id="PTHR38115:SF1">
    <property type="entry name" value="LIPOCALIN-LIKE DOMAIN-CONTAINING PROTEIN"/>
    <property type="match status" value="1"/>
</dbReference>
<accession>A0AAD4KWQ2</accession>
<gene>
    <name evidence="1" type="ORF">BGW36DRAFT_379263</name>
</gene>
<protein>
    <submittedName>
        <fullName evidence="1">Uncharacterized protein</fullName>
    </submittedName>
</protein>
<sequence>MDTSSVISIHDLSGSWVMQGIAWITRKAIAAATTTLKITQGSDTDGSTSARTEWMRLEPALTGGLKGIPENRPLTWAEFEHNDTLFGPVIIRSHYIAGVKISDRRFRPVVELQTKAAGSNMAVMNLEVEAVEETVEKAFIHDFVRSVNSGWAAEQIWAVEIIGEEQFLTRRIVVVKGTATELARVFYRRV</sequence>
<dbReference type="RefSeq" id="XP_046072405.1">
    <property type="nucleotide sequence ID" value="XM_046216188.1"/>
</dbReference>
<dbReference type="GeneID" id="70246475"/>
<organism evidence="1 2">
    <name type="scientific">Talaromyces proteolyticus</name>
    <dbReference type="NCBI Taxonomy" id="1131652"/>
    <lineage>
        <taxon>Eukaryota</taxon>
        <taxon>Fungi</taxon>
        <taxon>Dikarya</taxon>
        <taxon>Ascomycota</taxon>
        <taxon>Pezizomycotina</taxon>
        <taxon>Eurotiomycetes</taxon>
        <taxon>Eurotiomycetidae</taxon>
        <taxon>Eurotiales</taxon>
        <taxon>Trichocomaceae</taxon>
        <taxon>Talaromyces</taxon>
        <taxon>Talaromyces sect. Bacilispori</taxon>
    </lineage>
</organism>
<proteinExistence type="predicted"/>
<dbReference type="InterPro" id="IPR053037">
    <property type="entry name" value="Pericyclase_pydY-like"/>
</dbReference>
<dbReference type="Proteomes" id="UP001201262">
    <property type="component" value="Unassembled WGS sequence"/>
</dbReference>